<organism evidence="1 2">
    <name type="scientific">Halomonas pelophila</name>
    <dbReference type="NCBI Taxonomy" id="3151122"/>
    <lineage>
        <taxon>Bacteria</taxon>
        <taxon>Pseudomonadati</taxon>
        <taxon>Pseudomonadota</taxon>
        <taxon>Gammaproteobacteria</taxon>
        <taxon>Oceanospirillales</taxon>
        <taxon>Halomonadaceae</taxon>
        <taxon>Halomonas</taxon>
    </lineage>
</organism>
<proteinExistence type="predicted"/>
<comment type="caution">
    <text evidence="1">The sequence shown here is derived from an EMBL/GenBank/DDBJ whole genome shotgun (WGS) entry which is preliminary data.</text>
</comment>
<reference evidence="1 2" key="1">
    <citation type="submission" date="2024-05" db="EMBL/GenBank/DDBJ databases">
        <title>Halomonas sp. CS7 16S ribosomal RNA gene Genome sequencing and assembly.</title>
        <authorList>
            <person name="Yook S."/>
        </authorList>
    </citation>
    <scope>NUCLEOTIDE SEQUENCE [LARGE SCALE GENOMIC DNA]</scope>
    <source>
        <strain evidence="1 2">CS7</strain>
    </source>
</reference>
<protein>
    <submittedName>
        <fullName evidence="1">Uncharacterized protein</fullName>
    </submittedName>
</protein>
<dbReference type="RefSeq" id="WP_349757474.1">
    <property type="nucleotide sequence ID" value="NZ_JBEGCI010000003.1"/>
</dbReference>
<gene>
    <name evidence="1" type="ORF">ABE957_04460</name>
</gene>
<evidence type="ECO:0000313" key="1">
    <source>
        <dbReference type="EMBL" id="MEQ6887926.1"/>
    </source>
</evidence>
<sequence>MNATLSCADDTNRQQLAMLHTSERAAPLKRDHPLMATLDELNEKMSKGTVRLGDSTRQSARAFDS</sequence>
<name>A0ABV1N4A6_9GAMM</name>
<keyword evidence="2" id="KW-1185">Reference proteome</keyword>
<dbReference type="Proteomes" id="UP001472978">
    <property type="component" value="Unassembled WGS sequence"/>
</dbReference>
<evidence type="ECO:0000313" key="2">
    <source>
        <dbReference type="Proteomes" id="UP001472978"/>
    </source>
</evidence>
<dbReference type="EMBL" id="JBEGCI010000003">
    <property type="protein sequence ID" value="MEQ6887926.1"/>
    <property type="molecule type" value="Genomic_DNA"/>
</dbReference>
<accession>A0ABV1N4A6</accession>